<gene>
    <name evidence="2" type="primary">LOC102807255</name>
</gene>
<organism evidence="1 2">
    <name type="scientific">Saccoglossus kowalevskii</name>
    <name type="common">Acorn worm</name>
    <dbReference type="NCBI Taxonomy" id="10224"/>
    <lineage>
        <taxon>Eukaryota</taxon>
        <taxon>Metazoa</taxon>
        <taxon>Hemichordata</taxon>
        <taxon>Enteropneusta</taxon>
        <taxon>Harrimaniidae</taxon>
        <taxon>Saccoglossus</taxon>
    </lineage>
</organism>
<sequence>MDDGGWEKLSVKFGEYYTDPFYNFIGTHAIEDIINRRVPNVRYGSIKRELWMEVTECFDEKSQVGSNLLDFFTQIYKFRENCKPEIKKQILDYMQYECCKKEESRILLNTDETDLFIFRN</sequence>
<reference evidence="2" key="1">
    <citation type="submission" date="2025-08" db="UniProtKB">
        <authorList>
            <consortium name="RefSeq"/>
        </authorList>
    </citation>
    <scope>IDENTIFICATION</scope>
    <source>
        <tissue evidence="2">Testes</tissue>
    </source>
</reference>
<dbReference type="GeneID" id="102807255"/>
<dbReference type="Gene3D" id="3.40.50.150">
    <property type="entry name" value="Vaccinia Virus protein VP39"/>
    <property type="match status" value="1"/>
</dbReference>
<evidence type="ECO:0000313" key="2">
    <source>
        <dbReference type="RefSeq" id="XP_006825774.1"/>
    </source>
</evidence>
<dbReference type="InterPro" id="IPR029063">
    <property type="entry name" value="SAM-dependent_MTases_sf"/>
</dbReference>
<keyword evidence="1" id="KW-1185">Reference proteome</keyword>
<evidence type="ECO:0000313" key="1">
    <source>
        <dbReference type="Proteomes" id="UP000694865"/>
    </source>
</evidence>
<protein>
    <submittedName>
        <fullName evidence="2">Histamine N-methyltransferase-like</fullName>
    </submittedName>
</protein>
<dbReference type="RefSeq" id="XP_006825774.1">
    <property type="nucleotide sequence ID" value="XM_006825711.1"/>
</dbReference>
<name>A0ABM0N0I3_SACKO</name>
<proteinExistence type="predicted"/>
<dbReference type="Proteomes" id="UP000694865">
    <property type="component" value="Unplaced"/>
</dbReference>
<accession>A0ABM0N0I3</accession>